<evidence type="ECO:0000313" key="16">
    <source>
        <dbReference type="EMBL" id="AFG59923.1"/>
    </source>
</evidence>
<reference evidence="13" key="1">
    <citation type="submission" date="2008-08" db="EMBL/GenBank/DDBJ databases">
        <title>Nucleotide Diversity and Divergence in the Loblolly Pine Gene Space.</title>
        <authorList>
            <person name="Neale D.B."/>
            <person name="Wegrzyn J.L."/>
            <person name="Lee J.M."/>
            <person name="Eckert A.J."/>
            <person name="Liechty J.D."/>
            <person name="Stevens K.A."/>
            <person name="Langley C.H."/>
        </authorList>
    </citation>
    <scope>NUCLEOTIDE SEQUENCE</scope>
    <source>
        <strain evidence="14">4321</strain>
        <strain evidence="11">4322</strain>
        <strain evidence="10">4324</strain>
        <strain evidence="8">4328</strain>
        <strain evidence="9">4330</strain>
        <strain evidence="15">4331</strain>
        <strain evidence="17">4333</strain>
        <strain evidence="16">4334</strain>
        <strain evidence="13">4335</strain>
        <strain evidence="7">4336</strain>
        <strain evidence="12">4337</strain>
        <tissue evidence="13">Megagametophyte</tissue>
    </source>
</reference>
<dbReference type="EMBL" id="FJ112794">
    <property type="protein sequence ID" value="AFG59922.1"/>
    <property type="molecule type" value="Genomic_DNA"/>
</dbReference>
<dbReference type="EMBL" id="FJ112791">
    <property type="protein sequence ID" value="AFG59914.1"/>
    <property type="molecule type" value="Genomic_DNA"/>
</dbReference>
<dbReference type="EMBL" id="FJ112800">
    <property type="protein sequence ID" value="AFG59923.1"/>
    <property type="molecule type" value="Genomic_DNA"/>
</dbReference>
<dbReference type="EMBL" id="FJ112789">
    <property type="protein sequence ID" value="AFG59924.1"/>
    <property type="molecule type" value="Genomic_DNA"/>
</dbReference>
<keyword evidence="4 6" id="KW-0472">Membrane</keyword>
<comment type="subcellular location">
    <subcellularLocation>
        <location evidence="1">Membrane</location>
        <topology evidence="1">Multi-pass membrane protein</topology>
    </subcellularLocation>
</comment>
<dbReference type="EMBL" id="FJ112786">
    <property type="protein sequence ID" value="AFG59921.1"/>
    <property type="molecule type" value="Genomic_DNA"/>
</dbReference>
<feature type="transmembrane region" description="Helical" evidence="6">
    <location>
        <begin position="20"/>
        <end position="41"/>
    </location>
</feature>
<accession>H9WD27</accession>
<evidence type="ECO:0000313" key="11">
    <source>
        <dbReference type="EMBL" id="AFG59918.1"/>
    </source>
</evidence>
<evidence type="ECO:0000313" key="12">
    <source>
        <dbReference type="EMBL" id="AFG59919.1"/>
    </source>
</evidence>
<dbReference type="PANTHER" id="PTHR21576">
    <property type="entry name" value="UNCHARACTERIZED NODULIN-LIKE PROTEIN"/>
    <property type="match status" value="1"/>
</dbReference>
<evidence type="ECO:0000256" key="5">
    <source>
        <dbReference type="SAM" id="MobiDB-lite"/>
    </source>
</evidence>
<evidence type="ECO:0000256" key="6">
    <source>
        <dbReference type="SAM" id="Phobius"/>
    </source>
</evidence>
<evidence type="ECO:0000256" key="3">
    <source>
        <dbReference type="ARBA" id="ARBA00022989"/>
    </source>
</evidence>
<evidence type="ECO:0000256" key="1">
    <source>
        <dbReference type="ARBA" id="ARBA00004141"/>
    </source>
</evidence>
<feature type="compositionally biased region" description="Polar residues" evidence="5">
    <location>
        <begin position="100"/>
        <end position="110"/>
    </location>
</feature>
<dbReference type="EMBL" id="FJ112795">
    <property type="protein sequence ID" value="AFG59919.1"/>
    <property type="molecule type" value="Genomic_DNA"/>
</dbReference>
<evidence type="ECO:0000313" key="8">
    <source>
        <dbReference type="EMBL" id="AFG59915.1"/>
    </source>
</evidence>
<proteinExistence type="predicted"/>
<dbReference type="AlphaFoldDB" id="H9WD27"/>
<feature type="non-terminal residue" evidence="13">
    <location>
        <position position="160"/>
    </location>
</feature>
<feature type="region of interest" description="Disordered" evidence="5">
    <location>
        <begin position="67"/>
        <end position="121"/>
    </location>
</feature>
<sequence length="160" mass="17828">VYLLLLDFQPLSSSGQLNALILLGLLLAPVSLPATVFITELRNQADIKRRQAHRDARVLAIDVLDEKDEPDRKSSVEISEVGKRDSKSKDETEIELPLQIQDQEATSPSGSAARVETEPKSRRVVLGEDHNTIQLIRSIDFWLFFLVYLCGGTLGLVFIS</sequence>
<evidence type="ECO:0000313" key="13">
    <source>
        <dbReference type="EMBL" id="AFG59920.1"/>
    </source>
</evidence>
<dbReference type="EMBL" id="FJ112798">
    <property type="protein sequence ID" value="AFG59915.1"/>
    <property type="molecule type" value="Genomic_DNA"/>
</dbReference>
<feature type="compositionally biased region" description="Basic and acidic residues" evidence="5">
    <location>
        <begin position="69"/>
        <end position="91"/>
    </location>
</feature>
<keyword evidence="2 6" id="KW-0812">Transmembrane</keyword>
<evidence type="ECO:0000313" key="15">
    <source>
        <dbReference type="EMBL" id="AFG59922.1"/>
    </source>
</evidence>
<dbReference type="EMBL" id="FJ112799">
    <property type="protein sequence ID" value="AFG59916.1"/>
    <property type="molecule type" value="Genomic_DNA"/>
</dbReference>
<name>H9WD27_PINTA</name>
<evidence type="ECO:0000313" key="10">
    <source>
        <dbReference type="EMBL" id="AFG59917.1"/>
    </source>
</evidence>
<dbReference type="PANTHER" id="PTHR21576:SF7">
    <property type="entry name" value="MAJOR FACILITATOR SUPERFAMILY PROTEIN"/>
    <property type="match status" value="1"/>
</dbReference>
<organism evidence="13">
    <name type="scientific">Pinus taeda</name>
    <name type="common">Loblolly pine</name>
    <dbReference type="NCBI Taxonomy" id="3352"/>
    <lineage>
        <taxon>Eukaryota</taxon>
        <taxon>Viridiplantae</taxon>
        <taxon>Streptophyta</taxon>
        <taxon>Embryophyta</taxon>
        <taxon>Tracheophyta</taxon>
        <taxon>Spermatophyta</taxon>
        <taxon>Pinopsida</taxon>
        <taxon>Pinidae</taxon>
        <taxon>Conifers I</taxon>
        <taxon>Pinales</taxon>
        <taxon>Pinaceae</taxon>
        <taxon>Pinus</taxon>
        <taxon>Pinus subgen. Pinus</taxon>
    </lineage>
</organism>
<dbReference type="EMBL" id="FJ112783">
    <property type="protein sequence ID" value="AFG59918.1"/>
    <property type="molecule type" value="Genomic_DNA"/>
</dbReference>
<gene>
    <name evidence="13" type="ORF">UMN_3726_01</name>
</gene>
<evidence type="ECO:0000313" key="9">
    <source>
        <dbReference type="EMBL" id="AFG59916.1"/>
    </source>
</evidence>
<dbReference type="GO" id="GO:0016020">
    <property type="term" value="C:membrane"/>
    <property type="evidence" value="ECO:0007669"/>
    <property type="project" value="UniProtKB-SubCell"/>
</dbReference>
<evidence type="ECO:0000256" key="2">
    <source>
        <dbReference type="ARBA" id="ARBA00022692"/>
    </source>
</evidence>
<keyword evidence="3 6" id="KW-1133">Transmembrane helix</keyword>
<feature type="non-terminal residue" evidence="13">
    <location>
        <position position="1"/>
    </location>
</feature>
<dbReference type="EMBL" id="FJ112785">
    <property type="protein sequence ID" value="AFG59920.1"/>
    <property type="molecule type" value="Genomic_DNA"/>
</dbReference>
<evidence type="ECO:0000313" key="7">
    <source>
        <dbReference type="EMBL" id="AFG59914.1"/>
    </source>
</evidence>
<evidence type="ECO:0000313" key="17">
    <source>
        <dbReference type="EMBL" id="AFG59924.1"/>
    </source>
</evidence>
<dbReference type="EMBL" id="FJ112790">
    <property type="protein sequence ID" value="AFG59917.1"/>
    <property type="molecule type" value="Genomic_DNA"/>
</dbReference>
<evidence type="ECO:0000256" key="4">
    <source>
        <dbReference type="ARBA" id="ARBA00023136"/>
    </source>
</evidence>
<evidence type="ECO:0000313" key="14">
    <source>
        <dbReference type="EMBL" id="AFG59921.1"/>
    </source>
</evidence>
<protein>
    <submittedName>
        <fullName evidence="13">Uncharacterized protein</fullName>
    </submittedName>
</protein>
<feature type="transmembrane region" description="Helical" evidence="6">
    <location>
        <begin position="141"/>
        <end position="159"/>
    </location>
</feature>